<proteinExistence type="predicted"/>
<sequence length="376" mass="42160">MVRRPRLRPRPRVRPLLRNFHSLSTLFLLGRGPGLPVRGYLCLGPCIHFQYPAISHHYDSQVDQSSDTYYSNMQLGKFVHLISTIILYWSDGIPESNDAEIYVDEYSPFLASKQQHFQLLNHFVSDTYWCAKSTRWQWIKLNTKDRPILSQWLPELCFHRCKYPELSHGQLGGRSRQQPLADISVPILAAALGTGLLDSPLLPSPPLKGLELNPTPPDSEDNMSLGGGSTGGGGVSGNESSSLRCLLVGGNFLSLSLRWQNHIWSCRSERPVFTDSSARSVSDGYASTAPKKTKITITQPIDPNRRPIEHRNPNTKRGGDQQTGVGLLEDLQLVRGLHLPLGGLVSAFRRRLLPPLRRRRLLLPSVPDLHLLRPKP</sequence>
<organism evidence="2 3">
    <name type="scientific">Musa troglodytarum</name>
    <name type="common">fe'i banana</name>
    <dbReference type="NCBI Taxonomy" id="320322"/>
    <lineage>
        <taxon>Eukaryota</taxon>
        <taxon>Viridiplantae</taxon>
        <taxon>Streptophyta</taxon>
        <taxon>Embryophyta</taxon>
        <taxon>Tracheophyta</taxon>
        <taxon>Spermatophyta</taxon>
        <taxon>Magnoliopsida</taxon>
        <taxon>Liliopsida</taxon>
        <taxon>Zingiberales</taxon>
        <taxon>Musaceae</taxon>
        <taxon>Musa</taxon>
    </lineage>
</organism>
<feature type="compositionally biased region" description="Basic and acidic residues" evidence="1">
    <location>
        <begin position="303"/>
        <end position="312"/>
    </location>
</feature>
<reference evidence="2" key="1">
    <citation type="submission" date="2022-05" db="EMBL/GenBank/DDBJ databases">
        <title>The Musa troglodytarum L. genome provides insights into the mechanism of non-climacteric behaviour and enrichment of carotenoids.</title>
        <authorList>
            <person name="Wang J."/>
        </authorList>
    </citation>
    <scope>NUCLEOTIDE SEQUENCE</scope>
    <source>
        <tissue evidence="2">Leaf</tissue>
    </source>
</reference>
<keyword evidence="3" id="KW-1185">Reference proteome</keyword>
<evidence type="ECO:0000256" key="1">
    <source>
        <dbReference type="SAM" id="MobiDB-lite"/>
    </source>
</evidence>
<accession>A0A9E7H0X2</accession>
<name>A0A9E7H0X2_9LILI</name>
<feature type="region of interest" description="Disordered" evidence="1">
    <location>
        <begin position="302"/>
        <end position="323"/>
    </location>
</feature>
<protein>
    <submittedName>
        <fullName evidence="2">Uncharacterized protein</fullName>
    </submittedName>
</protein>
<dbReference type="EMBL" id="CP097510">
    <property type="protein sequence ID" value="URE22708.1"/>
    <property type="molecule type" value="Genomic_DNA"/>
</dbReference>
<feature type="region of interest" description="Disordered" evidence="1">
    <location>
        <begin position="207"/>
        <end position="236"/>
    </location>
</feature>
<dbReference type="AlphaFoldDB" id="A0A9E7H0X2"/>
<feature type="compositionally biased region" description="Gly residues" evidence="1">
    <location>
        <begin position="225"/>
        <end position="236"/>
    </location>
</feature>
<dbReference type="Proteomes" id="UP001055439">
    <property type="component" value="Chromosome 8"/>
</dbReference>
<evidence type="ECO:0000313" key="2">
    <source>
        <dbReference type="EMBL" id="URE22708.1"/>
    </source>
</evidence>
<gene>
    <name evidence="2" type="ORF">MUK42_03389</name>
</gene>
<evidence type="ECO:0000313" key="3">
    <source>
        <dbReference type="Proteomes" id="UP001055439"/>
    </source>
</evidence>